<dbReference type="Pfam" id="PF12625">
    <property type="entry name" value="Arabinose_bd"/>
    <property type="match status" value="1"/>
</dbReference>
<name>C7RL20_ACCRE</name>
<dbReference type="EMBL" id="CP001715">
    <property type="protein sequence ID" value="ACV33842.1"/>
    <property type="molecule type" value="Genomic_DNA"/>
</dbReference>
<reference evidence="5" key="1">
    <citation type="submission" date="2009-08" db="EMBL/GenBank/DDBJ databases">
        <authorList>
            <consortium name="US DOE Joint Genome Institute"/>
            <person name="Lucas S."/>
            <person name="Copeland A."/>
            <person name="Lapidus A."/>
            <person name="Glavina del Rio T."/>
            <person name="Dalin E."/>
            <person name="Tice H."/>
            <person name="Bruce D."/>
            <person name="Barry K."/>
            <person name="Pitluck S."/>
            <person name="Lowry S."/>
            <person name="Larimer F."/>
            <person name="Land M."/>
            <person name="Hauser L."/>
            <person name="Kyrpides N."/>
            <person name="Ivanova N."/>
            <person name="McMahon K.D."/>
            <person name="Hugenholtz P."/>
        </authorList>
    </citation>
    <scope>NUCLEOTIDE SEQUENCE</scope>
    <source>
        <strain evidence="5">UW-1</strain>
    </source>
</reference>
<dbReference type="SMART" id="SM00342">
    <property type="entry name" value="HTH_ARAC"/>
    <property type="match status" value="1"/>
</dbReference>
<dbReference type="KEGG" id="app:CAP2UW1_0491"/>
<organism evidence="5">
    <name type="scientific">Accumulibacter regalis</name>
    <dbReference type="NCBI Taxonomy" id="522306"/>
    <lineage>
        <taxon>Bacteria</taxon>
        <taxon>Pseudomonadati</taxon>
        <taxon>Pseudomonadota</taxon>
        <taxon>Betaproteobacteria</taxon>
        <taxon>Candidatus Accumulibacter</taxon>
    </lineage>
</organism>
<evidence type="ECO:0000256" key="1">
    <source>
        <dbReference type="ARBA" id="ARBA00023015"/>
    </source>
</evidence>
<dbReference type="STRING" id="522306.CAP2UW1_0491"/>
<protein>
    <submittedName>
        <fullName evidence="5">Transcriptional regulator, AraC family</fullName>
    </submittedName>
</protein>
<feature type="domain" description="HTH araC/xylS-type" evidence="4">
    <location>
        <begin position="258"/>
        <end position="355"/>
    </location>
</feature>
<keyword evidence="1" id="KW-0805">Transcription regulation</keyword>
<dbReference type="InterPro" id="IPR018060">
    <property type="entry name" value="HTH_AraC"/>
</dbReference>
<dbReference type="PRINTS" id="PR00032">
    <property type="entry name" value="HTHARAC"/>
</dbReference>
<keyword evidence="2" id="KW-0238">DNA-binding</keyword>
<keyword evidence="3" id="KW-0804">Transcription</keyword>
<dbReference type="InterPro" id="IPR032687">
    <property type="entry name" value="AraC-type_N"/>
</dbReference>
<dbReference type="PANTHER" id="PTHR47894:SF1">
    <property type="entry name" value="HTH-TYPE TRANSCRIPTIONAL REGULATOR VQSM"/>
    <property type="match status" value="1"/>
</dbReference>
<evidence type="ECO:0000256" key="3">
    <source>
        <dbReference type="ARBA" id="ARBA00023163"/>
    </source>
</evidence>
<dbReference type="InterPro" id="IPR020449">
    <property type="entry name" value="Tscrpt_reg_AraC-type_HTH"/>
</dbReference>
<evidence type="ECO:0000256" key="2">
    <source>
        <dbReference type="ARBA" id="ARBA00023125"/>
    </source>
</evidence>
<dbReference type="InterPro" id="IPR009057">
    <property type="entry name" value="Homeodomain-like_sf"/>
</dbReference>
<dbReference type="PROSITE" id="PS01124">
    <property type="entry name" value="HTH_ARAC_FAMILY_2"/>
    <property type="match status" value="1"/>
</dbReference>
<evidence type="ECO:0000259" key="4">
    <source>
        <dbReference type="PROSITE" id="PS01124"/>
    </source>
</evidence>
<evidence type="ECO:0000313" key="5">
    <source>
        <dbReference type="EMBL" id="ACV33842.1"/>
    </source>
</evidence>
<accession>C7RL20</accession>
<dbReference type="HOGENOM" id="CLU_047522_0_1_4"/>
<sequence precursor="true">MSDPEKTASQAAAPVSPAAAIPAPARATVAMAFVQGMLGGMQHAGHDTRPLLERAHIPTHVLGDPAARIPVDRYAALYNLINHELDDEGFGLFSVPMRTGSFEFLCRSTITAPTLSVAIERGIRFLRLVLPDLSVRLNTHRDQACLCIAETGAPLAIGRVFAFEWLLRLLHGLFSWLVGRGIVLDAVAFPYPRPEHADDYALIYTARSTFGAETLAATFAANLLDLPIRRDEAALQTFLDGAPGKLTTLYRRDREMVLRVRKTLRDALPASMSLAEVARTLHLSARTLHRRLEDEGSSFQAIKDGLRRDVAINSLAKSRQAVAEIAAELGFADPAAFYRAFVRWTGVAPAHYRKRLQAAGSDEPRPTRAAAR</sequence>
<dbReference type="PANTHER" id="PTHR47894">
    <property type="entry name" value="HTH-TYPE TRANSCRIPTIONAL REGULATOR GADX"/>
    <property type="match status" value="1"/>
</dbReference>
<dbReference type="SUPFAM" id="SSF46689">
    <property type="entry name" value="Homeodomain-like"/>
    <property type="match status" value="1"/>
</dbReference>
<dbReference type="Pfam" id="PF12833">
    <property type="entry name" value="HTH_18"/>
    <property type="match status" value="1"/>
</dbReference>
<proteinExistence type="predicted"/>
<reference evidence="5" key="2">
    <citation type="submission" date="2009-09" db="EMBL/GenBank/DDBJ databases">
        <title>Complete sequence of chromosome of Candidatus Accumulibacter phosphatis clade IIA str. UW-1.</title>
        <authorList>
            <consortium name="US DOE Joint Genome Institute"/>
            <person name="Martin H.G."/>
            <person name="Ivanova N."/>
            <person name="Kunin V."/>
            <person name="Warnecke F."/>
            <person name="Barry K."/>
            <person name="He S."/>
            <person name="Salamov A."/>
            <person name="Szeto E."/>
            <person name="Dalin E."/>
            <person name="Pangilinan J.L."/>
            <person name="Lapidus A."/>
            <person name="Lowry S."/>
            <person name="Kyrpides N.C."/>
            <person name="McMahon K.D."/>
            <person name="Hugenholtz P."/>
        </authorList>
    </citation>
    <scope>NUCLEOTIDE SEQUENCE [LARGE SCALE GENOMIC DNA]</scope>
    <source>
        <strain evidence="5">UW-1</strain>
    </source>
</reference>
<gene>
    <name evidence="5" type="ordered locus">CAP2UW1_0491</name>
</gene>
<dbReference type="OrthoDB" id="6506763at2"/>
<dbReference type="GO" id="GO:0005829">
    <property type="term" value="C:cytosol"/>
    <property type="evidence" value="ECO:0007669"/>
    <property type="project" value="TreeGrafter"/>
</dbReference>
<dbReference type="GO" id="GO:0003700">
    <property type="term" value="F:DNA-binding transcription factor activity"/>
    <property type="evidence" value="ECO:0007669"/>
    <property type="project" value="InterPro"/>
</dbReference>
<dbReference type="Gene3D" id="1.10.10.60">
    <property type="entry name" value="Homeodomain-like"/>
    <property type="match status" value="1"/>
</dbReference>
<dbReference type="AlphaFoldDB" id="C7RL20"/>
<dbReference type="GO" id="GO:0000976">
    <property type="term" value="F:transcription cis-regulatory region binding"/>
    <property type="evidence" value="ECO:0007669"/>
    <property type="project" value="TreeGrafter"/>
</dbReference>
<dbReference type="eggNOG" id="COG2207">
    <property type="taxonomic scope" value="Bacteria"/>
</dbReference>